<evidence type="ECO:0000313" key="2">
    <source>
        <dbReference type="Proteomes" id="UP000177082"/>
    </source>
</evidence>
<proteinExistence type="predicted"/>
<accession>A0A1F8BJ40</accession>
<comment type="caution">
    <text evidence="1">The sequence shown here is derived from an EMBL/GenBank/DDBJ whole genome shotgun (WGS) entry which is preliminary data.</text>
</comment>
<dbReference type="EMBL" id="MGHF01000018">
    <property type="protein sequence ID" value="OGM63318.1"/>
    <property type="molecule type" value="Genomic_DNA"/>
</dbReference>
<gene>
    <name evidence="1" type="ORF">A2961_02095</name>
</gene>
<dbReference type="SUPFAM" id="SSF89447">
    <property type="entry name" value="AbrB/MazE/MraZ-like"/>
    <property type="match status" value="1"/>
</dbReference>
<evidence type="ECO:0008006" key="3">
    <source>
        <dbReference type="Google" id="ProtNLM"/>
    </source>
</evidence>
<sequence>MQIQTVFRAGNSNVVAIPKDLSKETGIKAGQKVIVGKSSEDELVIRKFTGKKVKKLSPDEEFRRWWKAFLKDNAGILDELAVR</sequence>
<organism evidence="1 2">
    <name type="scientific">Candidatus Woesebacteria bacterium RIFCSPLOWO2_01_FULL_39_21</name>
    <dbReference type="NCBI Taxonomy" id="1802519"/>
    <lineage>
        <taxon>Bacteria</taxon>
        <taxon>Candidatus Woeseibacteriota</taxon>
    </lineage>
</organism>
<protein>
    <recommendedName>
        <fullName evidence="3">SpoVT-AbrB domain-containing protein</fullName>
    </recommendedName>
</protein>
<evidence type="ECO:0000313" key="1">
    <source>
        <dbReference type="EMBL" id="OGM63318.1"/>
    </source>
</evidence>
<dbReference type="AlphaFoldDB" id="A0A1F8BJ40"/>
<dbReference type="STRING" id="1802519.A2961_02095"/>
<name>A0A1F8BJ40_9BACT</name>
<dbReference type="Gene3D" id="2.10.260.10">
    <property type="match status" value="1"/>
</dbReference>
<dbReference type="InterPro" id="IPR037914">
    <property type="entry name" value="SpoVT-AbrB_sf"/>
</dbReference>
<reference evidence="1 2" key="1">
    <citation type="journal article" date="2016" name="Nat. Commun.">
        <title>Thousands of microbial genomes shed light on interconnected biogeochemical processes in an aquifer system.</title>
        <authorList>
            <person name="Anantharaman K."/>
            <person name="Brown C.T."/>
            <person name="Hug L.A."/>
            <person name="Sharon I."/>
            <person name="Castelle C.J."/>
            <person name="Probst A.J."/>
            <person name="Thomas B.C."/>
            <person name="Singh A."/>
            <person name="Wilkins M.J."/>
            <person name="Karaoz U."/>
            <person name="Brodie E.L."/>
            <person name="Williams K.H."/>
            <person name="Hubbard S.S."/>
            <person name="Banfield J.F."/>
        </authorList>
    </citation>
    <scope>NUCLEOTIDE SEQUENCE [LARGE SCALE GENOMIC DNA]</scope>
</reference>
<dbReference type="Proteomes" id="UP000177082">
    <property type="component" value="Unassembled WGS sequence"/>
</dbReference>